<sequence>MGSPVYIQIHDEIHEAIDAGRWVPGDRIPAERELAEQFGVSRMTLRQAIMLLVDEGILERRVGSGTFVSEQKVQEHLNGITSFTDLMADAGKKATSKTVSFHVGRASSAEQEQLLLQDDDRVLRMERVRYGDGEPIAFEVAAIPESLVTGLSRQALTDSLYRTLAKERGLKIGRAKQIVTAAAVKERVSEYLAIKRGDPVLVLRQITYDTNEVPFEYVQTQYVGSRFEFYMEKS</sequence>
<dbReference type="Pfam" id="PF00392">
    <property type="entry name" value="GntR"/>
    <property type="match status" value="1"/>
</dbReference>
<dbReference type="Pfam" id="PF07702">
    <property type="entry name" value="UTRA"/>
    <property type="match status" value="1"/>
</dbReference>
<dbReference type="InterPro" id="IPR011663">
    <property type="entry name" value="UTRA"/>
</dbReference>
<feature type="domain" description="HTH gntR-type" evidence="4">
    <location>
        <begin position="3"/>
        <end position="71"/>
    </location>
</feature>
<evidence type="ECO:0000256" key="1">
    <source>
        <dbReference type="ARBA" id="ARBA00023015"/>
    </source>
</evidence>
<organism evidence="5 6">
    <name type="scientific">Weissella bombi</name>
    <dbReference type="NCBI Taxonomy" id="1505725"/>
    <lineage>
        <taxon>Bacteria</taxon>
        <taxon>Bacillati</taxon>
        <taxon>Bacillota</taxon>
        <taxon>Bacilli</taxon>
        <taxon>Lactobacillales</taxon>
        <taxon>Lactobacillaceae</taxon>
        <taxon>Weissella</taxon>
    </lineage>
</organism>
<name>A0A1C4BGC0_9LACO</name>
<dbReference type="InterPro" id="IPR028978">
    <property type="entry name" value="Chorismate_lyase_/UTRA_dom_sf"/>
</dbReference>
<dbReference type="PANTHER" id="PTHR44846">
    <property type="entry name" value="MANNOSYL-D-GLYCERATE TRANSPORT/METABOLISM SYSTEM REPRESSOR MNGR-RELATED"/>
    <property type="match status" value="1"/>
</dbReference>
<keyword evidence="6" id="KW-1185">Reference proteome</keyword>
<proteinExistence type="predicted"/>
<dbReference type="PROSITE" id="PS50949">
    <property type="entry name" value="HTH_GNTR"/>
    <property type="match status" value="1"/>
</dbReference>
<dbReference type="SUPFAM" id="SSF64288">
    <property type="entry name" value="Chorismate lyase-like"/>
    <property type="match status" value="1"/>
</dbReference>
<dbReference type="Gene3D" id="3.40.1410.10">
    <property type="entry name" value="Chorismate lyase-like"/>
    <property type="match status" value="1"/>
</dbReference>
<evidence type="ECO:0000313" key="5">
    <source>
        <dbReference type="EMBL" id="SCC05905.1"/>
    </source>
</evidence>
<accession>A0A1C4BGC0</accession>
<keyword evidence="3" id="KW-0804">Transcription</keyword>
<dbReference type="InterPro" id="IPR050679">
    <property type="entry name" value="Bact_HTH_transcr_reg"/>
</dbReference>
<dbReference type="OrthoDB" id="9815017at2"/>
<dbReference type="SUPFAM" id="SSF46785">
    <property type="entry name" value="Winged helix' DNA-binding domain"/>
    <property type="match status" value="1"/>
</dbReference>
<evidence type="ECO:0000259" key="4">
    <source>
        <dbReference type="PROSITE" id="PS50949"/>
    </source>
</evidence>
<dbReference type="GO" id="GO:0003677">
    <property type="term" value="F:DNA binding"/>
    <property type="evidence" value="ECO:0007669"/>
    <property type="project" value="UniProtKB-KW"/>
</dbReference>
<evidence type="ECO:0000256" key="3">
    <source>
        <dbReference type="ARBA" id="ARBA00023163"/>
    </source>
</evidence>
<reference evidence="6" key="1">
    <citation type="submission" date="2016-08" db="EMBL/GenBank/DDBJ databases">
        <authorList>
            <person name="Varghese N."/>
            <person name="Submissions Spin"/>
        </authorList>
    </citation>
    <scope>NUCLEOTIDE SEQUENCE [LARGE SCALE GENOMIC DNA]</scope>
    <source>
        <strain evidence="6">R-53094</strain>
    </source>
</reference>
<dbReference type="EMBL" id="FMAO01000011">
    <property type="protein sequence ID" value="SCC05905.1"/>
    <property type="molecule type" value="Genomic_DNA"/>
</dbReference>
<dbReference type="AlphaFoldDB" id="A0A1C4BGC0"/>
<dbReference type="Proteomes" id="UP000199268">
    <property type="component" value="Unassembled WGS sequence"/>
</dbReference>
<evidence type="ECO:0000256" key="2">
    <source>
        <dbReference type="ARBA" id="ARBA00023125"/>
    </source>
</evidence>
<dbReference type="Gene3D" id="1.10.10.10">
    <property type="entry name" value="Winged helix-like DNA-binding domain superfamily/Winged helix DNA-binding domain"/>
    <property type="match status" value="1"/>
</dbReference>
<dbReference type="GO" id="GO:0003700">
    <property type="term" value="F:DNA-binding transcription factor activity"/>
    <property type="evidence" value="ECO:0007669"/>
    <property type="project" value="InterPro"/>
</dbReference>
<dbReference type="PANTHER" id="PTHR44846:SF1">
    <property type="entry name" value="MANNOSYL-D-GLYCERATE TRANSPORT_METABOLISM SYSTEM REPRESSOR MNGR-RELATED"/>
    <property type="match status" value="1"/>
</dbReference>
<dbReference type="PRINTS" id="PR00035">
    <property type="entry name" value="HTHGNTR"/>
</dbReference>
<dbReference type="InterPro" id="IPR000524">
    <property type="entry name" value="Tscrpt_reg_HTH_GntR"/>
</dbReference>
<dbReference type="SMART" id="SM00866">
    <property type="entry name" value="UTRA"/>
    <property type="match status" value="1"/>
</dbReference>
<dbReference type="SMART" id="SM00345">
    <property type="entry name" value="HTH_GNTR"/>
    <property type="match status" value="1"/>
</dbReference>
<keyword evidence="1" id="KW-0805">Transcription regulation</keyword>
<gene>
    <name evidence="5" type="ORF">GA0061074_11116</name>
</gene>
<dbReference type="GO" id="GO:0045892">
    <property type="term" value="P:negative regulation of DNA-templated transcription"/>
    <property type="evidence" value="ECO:0007669"/>
    <property type="project" value="TreeGrafter"/>
</dbReference>
<dbReference type="RefSeq" id="WP_092463288.1">
    <property type="nucleotide sequence ID" value="NZ_BJEE01000003.1"/>
</dbReference>
<dbReference type="FunFam" id="1.10.10.10:FF:000079">
    <property type="entry name" value="GntR family transcriptional regulator"/>
    <property type="match status" value="1"/>
</dbReference>
<dbReference type="CDD" id="cd07377">
    <property type="entry name" value="WHTH_GntR"/>
    <property type="match status" value="1"/>
</dbReference>
<dbReference type="InterPro" id="IPR036388">
    <property type="entry name" value="WH-like_DNA-bd_sf"/>
</dbReference>
<dbReference type="InterPro" id="IPR036390">
    <property type="entry name" value="WH_DNA-bd_sf"/>
</dbReference>
<keyword evidence="2" id="KW-0238">DNA-binding</keyword>
<protein>
    <submittedName>
        <fullName evidence="5">GntR family transcriptional regulator</fullName>
    </submittedName>
</protein>
<evidence type="ECO:0000313" key="6">
    <source>
        <dbReference type="Proteomes" id="UP000199268"/>
    </source>
</evidence>
<dbReference type="STRING" id="1505725.GA0061074_11116"/>